<evidence type="ECO:0000256" key="2">
    <source>
        <dbReference type="SAM" id="Phobius"/>
    </source>
</evidence>
<reference evidence="3 4" key="1">
    <citation type="submission" date="2019-02" db="EMBL/GenBank/DDBJ databases">
        <title>Draft genome sequences of novel Actinobacteria.</title>
        <authorList>
            <person name="Sahin N."/>
            <person name="Ay H."/>
            <person name="Saygin H."/>
        </authorList>
    </citation>
    <scope>NUCLEOTIDE SEQUENCE [LARGE SCALE GENOMIC DNA]</scope>
    <source>
        <strain evidence="3 4">16K104</strain>
    </source>
</reference>
<name>A0A4R4WN94_9ACTN</name>
<gene>
    <name evidence="3" type="ORF">E1218_24530</name>
</gene>
<dbReference type="RefSeq" id="WP_132324054.1">
    <property type="nucleotide sequence ID" value="NZ_SMKR01000119.1"/>
</dbReference>
<sequence length="198" mass="21127">MPAKPVPGLGLVLGVIVGYAAIVGGSYASTRLATARAVRLESDLGRSMPWLALLVAVALVLGVLMSIPAIGSGVMVGTGGLMTLAGLAFLVLPLRQVFDLSKAFRVPGSRFPPSYMLFDGSLLFLGLVLLLVGARRWASDAKVYRTLTGRTQGQTFPQQQQWGGYSGRQQQPQYGGYPGQQQPQDYREQPPGGQQPPR</sequence>
<dbReference type="Proteomes" id="UP000295172">
    <property type="component" value="Unassembled WGS sequence"/>
</dbReference>
<feature type="region of interest" description="Disordered" evidence="1">
    <location>
        <begin position="155"/>
        <end position="198"/>
    </location>
</feature>
<proteinExistence type="predicted"/>
<keyword evidence="2" id="KW-0812">Transmembrane</keyword>
<keyword evidence="2" id="KW-0472">Membrane</keyword>
<keyword evidence="4" id="KW-1185">Reference proteome</keyword>
<organism evidence="3 4">
    <name type="scientific">Kribbella turkmenica</name>
    <dbReference type="NCBI Taxonomy" id="2530375"/>
    <lineage>
        <taxon>Bacteria</taxon>
        <taxon>Bacillati</taxon>
        <taxon>Actinomycetota</taxon>
        <taxon>Actinomycetes</taxon>
        <taxon>Propionibacteriales</taxon>
        <taxon>Kribbellaceae</taxon>
        <taxon>Kribbella</taxon>
    </lineage>
</organism>
<feature type="transmembrane region" description="Helical" evidence="2">
    <location>
        <begin position="6"/>
        <end position="29"/>
    </location>
</feature>
<evidence type="ECO:0000313" key="4">
    <source>
        <dbReference type="Proteomes" id="UP000295172"/>
    </source>
</evidence>
<evidence type="ECO:0000313" key="3">
    <source>
        <dbReference type="EMBL" id="TDD19227.1"/>
    </source>
</evidence>
<feature type="transmembrane region" description="Helical" evidence="2">
    <location>
        <begin position="50"/>
        <end position="70"/>
    </location>
</feature>
<accession>A0A4R4WN94</accession>
<feature type="transmembrane region" description="Helical" evidence="2">
    <location>
        <begin position="76"/>
        <end position="94"/>
    </location>
</feature>
<dbReference type="EMBL" id="SMKR01000119">
    <property type="protein sequence ID" value="TDD19227.1"/>
    <property type="molecule type" value="Genomic_DNA"/>
</dbReference>
<feature type="transmembrane region" description="Helical" evidence="2">
    <location>
        <begin position="115"/>
        <end position="134"/>
    </location>
</feature>
<protein>
    <submittedName>
        <fullName evidence="3">Uncharacterized protein</fullName>
    </submittedName>
</protein>
<evidence type="ECO:0000256" key="1">
    <source>
        <dbReference type="SAM" id="MobiDB-lite"/>
    </source>
</evidence>
<feature type="compositionally biased region" description="Low complexity" evidence="1">
    <location>
        <begin position="155"/>
        <end position="192"/>
    </location>
</feature>
<comment type="caution">
    <text evidence="3">The sequence shown here is derived from an EMBL/GenBank/DDBJ whole genome shotgun (WGS) entry which is preliminary data.</text>
</comment>
<dbReference type="AlphaFoldDB" id="A0A4R4WN94"/>
<keyword evidence="2" id="KW-1133">Transmembrane helix</keyword>